<evidence type="ECO:0000313" key="1">
    <source>
        <dbReference type="EMBL" id="KFE71511.1"/>
    </source>
</evidence>
<comment type="caution">
    <text evidence="1">The sequence shown here is derived from an EMBL/GenBank/DDBJ whole genome shotgun (WGS) entry which is preliminary data.</text>
</comment>
<dbReference type="InterPro" id="IPR029063">
    <property type="entry name" value="SAM-dependent_MTases_sf"/>
</dbReference>
<keyword evidence="2" id="KW-1185">Reference proteome</keyword>
<dbReference type="Gene3D" id="3.40.50.150">
    <property type="entry name" value="Vaccinia Virus protein VP39"/>
    <property type="match status" value="1"/>
</dbReference>
<dbReference type="EMBL" id="JMCB01000002">
    <property type="protein sequence ID" value="KFE71511.1"/>
    <property type="molecule type" value="Genomic_DNA"/>
</dbReference>
<dbReference type="SUPFAM" id="SSF53335">
    <property type="entry name" value="S-adenosyl-L-methionine-dependent methyltransferases"/>
    <property type="match status" value="1"/>
</dbReference>
<dbReference type="OrthoDB" id="5458825at2"/>
<dbReference type="STRING" id="394096.DB31_3641"/>
<dbReference type="Pfam" id="PF13578">
    <property type="entry name" value="Methyltransf_24"/>
    <property type="match status" value="1"/>
</dbReference>
<name>A0A085WUZ8_9BACT</name>
<reference evidence="1 2" key="1">
    <citation type="submission" date="2014-04" db="EMBL/GenBank/DDBJ databases">
        <title>Genome assembly of Hyalangium minutum DSM 14724.</title>
        <authorList>
            <person name="Sharma G."/>
            <person name="Subramanian S."/>
        </authorList>
    </citation>
    <scope>NUCLEOTIDE SEQUENCE [LARGE SCALE GENOMIC DNA]</scope>
    <source>
        <strain evidence="1 2">DSM 14724</strain>
    </source>
</reference>
<dbReference type="AlphaFoldDB" id="A0A085WUZ8"/>
<accession>A0A085WUZ8</accession>
<proteinExistence type="predicted"/>
<dbReference type="RefSeq" id="WP_052419754.1">
    <property type="nucleotide sequence ID" value="NZ_JMCB01000002.1"/>
</dbReference>
<organism evidence="1 2">
    <name type="scientific">Hyalangium minutum</name>
    <dbReference type="NCBI Taxonomy" id="394096"/>
    <lineage>
        <taxon>Bacteria</taxon>
        <taxon>Pseudomonadati</taxon>
        <taxon>Myxococcota</taxon>
        <taxon>Myxococcia</taxon>
        <taxon>Myxococcales</taxon>
        <taxon>Cystobacterineae</taxon>
        <taxon>Archangiaceae</taxon>
        <taxon>Hyalangium</taxon>
    </lineage>
</organism>
<sequence length="197" mass="21807">MRVITHFGLWLAGLEQAQTQTSAAERACLAKHAAGKQRLVEIGVWHGVTTRVLRSVMDPSATLYAVDPFPPGRLRFSFQYLIAHREVGAVRNGRVTWVRATGEEAARRHRAQGLPPVDFIFIDGDHTYDGLRVDWTGWSPLVAPGGVVALHDSRDAKENPRPGAGSVRYTSEVIVKDATFEVIDEQESLTVLRRRAA</sequence>
<protein>
    <recommendedName>
        <fullName evidence="3">Class I SAM-dependent methyltransferase</fullName>
    </recommendedName>
</protein>
<evidence type="ECO:0000313" key="2">
    <source>
        <dbReference type="Proteomes" id="UP000028725"/>
    </source>
</evidence>
<evidence type="ECO:0008006" key="3">
    <source>
        <dbReference type="Google" id="ProtNLM"/>
    </source>
</evidence>
<dbReference type="Proteomes" id="UP000028725">
    <property type="component" value="Unassembled WGS sequence"/>
</dbReference>
<gene>
    <name evidence="1" type="ORF">DB31_3641</name>
</gene>